<feature type="compositionally biased region" description="Basic residues" evidence="1">
    <location>
        <begin position="59"/>
        <end position="70"/>
    </location>
</feature>
<name>A0A9N8EEK9_9STRA</name>
<evidence type="ECO:0000259" key="3">
    <source>
        <dbReference type="Pfam" id="PF13472"/>
    </source>
</evidence>
<organism evidence="4 5">
    <name type="scientific">Seminavis robusta</name>
    <dbReference type="NCBI Taxonomy" id="568900"/>
    <lineage>
        <taxon>Eukaryota</taxon>
        <taxon>Sar</taxon>
        <taxon>Stramenopiles</taxon>
        <taxon>Ochrophyta</taxon>
        <taxon>Bacillariophyta</taxon>
        <taxon>Bacillariophyceae</taxon>
        <taxon>Bacillariophycidae</taxon>
        <taxon>Naviculales</taxon>
        <taxon>Naviculaceae</taxon>
        <taxon>Seminavis</taxon>
    </lineage>
</organism>
<feature type="compositionally biased region" description="Acidic residues" evidence="1">
    <location>
        <begin position="13"/>
        <end position="34"/>
    </location>
</feature>
<feature type="transmembrane region" description="Helical" evidence="2">
    <location>
        <begin position="95"/>
        <end position="114"/>
    </location>
</feature>
<dbReference type="AlphaFoldDB" id="A0A9N8EEK9"/>
<dbReference type="InterPro" id="IPR036514">
    <property type="entry name" value="SGNH_hydro_sf"/>
</dbReference>
<feature type="region of interest" description="Disordered" evidence="1">
    <location>
        <begin position="1"/>
        <end position="75"/>
    </location>
</feature>
<accession>A0A9N8EEK9</accession>
<evidence type="ECO:0000256" key="2">
    <source>
        <dbReference type="SAM" id="Phobius"/>
    </source>
</evidence>
<proteinExistence type="predicted"/>
<dbReference type="Gene3D" id="3.40.50.1110">
    <property type="entry name" value="SGNH hydrolase"/>
    <property type="match status" value="1"/>
</dbReference>
<protein>
    <submittedName>
        <fullName evidence="4">Lipolytic protein G-D-S-L family</fullName>
    </submittedName>
</protein>
<comment type="caution">
    <text evidence="4">The sequence shown here is derived from an EMBL/GenBank/DDBJ whole genome shotgun (WGS) entry which is preliminary data.</text>
</comment>
<keyword evidence="5" id="KW-1185">Reference proteome</keyword>
<dbReference type="Proteomes" id="UP001153069">
    <property type="component" value="Unassembled WGS sequence"/>
</dbReference>
<keyword evidence="2" id="KW-0812">Transmembrane</keyword>
<evidence type="ECO:0000256" key="1">
    <source>
        <dbReference type="SAM" id="MobiDB-lite"/>
    </source>
</evidence>
<dbReference type="InterPro" id="IPR013830">
    <property type="entry name" value="SGNH_hydro"/>
</dbReference>
<evidence type="ECO:0000313" key="4">
    <source>
        <dbReference type="EMBL" id="CAB9519363.1"/>
    </source>
</evidence>
<sequence>MVKSSFEIVGPEDNQDEYWDGDFQDDDNAEDEEAFDGRPQPANGLNGHHTNGDNGLNGHHTKKKHMKKMKVSTQRDYSGSSLQELLYLPPRARGICCLGMIGFGLILIFIALIVPKSELGLAGHNNDDNNSNNQESTCQVHTTQETFSEWMHNIRITNSTELCQKEIASSDCKCHNPFKVAQSDQKGWHKIFESNLQALNETTLKEASLDLVLYGDSIIERMNGRVFGKPKDDLQDQFSVTKEYFTKEGGGKINALPLGIAGEQIHALMYRLKNGEMPDTLKPGAWWLMIGTNDVVQANCNVDAVVAGIVTVAEEILRRDEINRQYDASHVVINSLFPRVKLDKDPLWKTIQQINSRLECYAETTKGMEFFNATELFLDSATNKVNANIFLEDGIHLTAHGTRLWEEAIVEKSLYLIAHNS</sequence>
<dbReference type="OrthoDB" id="48734at2759"/>
<reference evidence="4" key="1">
    <citation type="submission" date="2020-06" db="EMBL/GenBank/DDBJ databases">
        <authorList>
            <consortium name="Plant Systems Biology data submission"/>
        </authorList>
    </citation>
    <scope>NUCLEOTIDE SEQUENCE</scope>
    <source>
        <strain evidence="4">D6</strain>
    </source>
</reference>
<dbReference type="Pfam" id="PF13472">
    <property type="entry name" value="Lipase_GDSL_2"/>
    <property type="match status" value="1"/>
</dbReference>
<dbReference type="SUPFAM" id="SSF52266">
    <property type="entry name" value="SGNH hydrolase"/>
    <property type="match status" value="1"/>
</dbReference>
<dbReference type="EMBL" id="CAICTM010001009">
    <property type="protein sequence ID" value="CAB9519363.1"/>
    <property type="molecule type" value="Genomic_DNA"/>
</dbReference>
<feature type="domain" description="SGNH hydrolase-type esterase" evidence="3">
    <location>
        <begin position="214"/>
        <end position="403"/>
    </location>
</feature>
<evidence type="ECO:0000313" key="5">
    <source>
        <dbReference type="Proteomes" id="UP001153069"/>
    </source>
</evidence>
<gene>
    <name evidence="4" type="ORF">SEMRO_1011_G231000.1</name>
</gene>
<keyword evidence="2" id="KW-1133">Transmembrane helix</keyword>
<keyword evidence="2" id="KW-0472">Membrane</keyword>